<dbReference type="PANTHER" id="PTHR30290">
    <property type="entry name" value="PERIPLASMIC BINDING COMPONENT OF ABC TRANSPORTER"/>
    <property type="match status" value="1"/>
</dbReference>
<feature type="chain" id="PRO_5020881666" evidence="5">
    <location>
        <begin position="25"/>
        <end position="547"/>
    </location>
</feature>
<dbReference type="InterPro" id="IPR039424">
    <property type="entry name" value="SBP_5"/>
</dbReference>
<accession>A0A4V2ZSL9</accession>
<dbReference type="Gene3D" id="3.10.105.10">
    <property type="entry name" value="Dipeptide-binding Protein, Domain 3"/>
    <property type="match status" value="1"/>
</dbReference>
<evidence type="ECO:0000256" key="4">
    <source>
        <dbReference type="SAM" id="MobiDB-lite"/>
    </source>
</evidence>
<dbReference type="OrthoDB" id="9796817at2"/>
<name>A0A4V2ZSL9_9BACL</name>
<evidence type="ECO:0000256" key="2">
    <source>
        <dbReference type="ARBA" id="ARBA00022448"/>
    </source>
</evidence>
<keyword evidence="3 5" id="KW-0732">Signal</keyword>
<dbReference type="GO" id="GO:0015833">
    <property type="term" value="P:peptide transport"/>
    <property type="evidence" value="ECO:0007669"/>
    <property type="project" value="TreeGrafter"/>
</dbReference>
<dbReference type="PROSITE" id="PS51257">
    <property type="entry name" value="PROKAR_LIPOPROTEIN"/>
    <property type="match status" value="1"/>
</dbReference>
<proteinExistence type="inferred from homology"/>
<dbReference type="Proteomes" id="UP000295636">
    <property type="component" value="Unassembled WGS sequence"/>
</dbReference>
<comment type="caution">
    <text evidence="7">The sequence shown here is derived from an EMBL/GenBank/DDBJ whole genome shotgun (WGS) entry which is preliminary data.</text>
</comment>
<organism evidence="7 8">
    <name type="scientific">Paenibacillus piri</name>
    <dbReference type="NCBI Taxonomy" id="2547395"/>
    <lineage>
        <taxon>Bacteria</taxon>
        <taxon>Bacillati</taxon>
        <taxon>Bacillota</taxon>
        <taxon>Bacilli</taxon>
        <taxon>Bacillales</taxon>
        <taxon>Paenibacillaceae</taxon>
        <taxon>Paenibacillus</taxon>
    </lineage>
</organism>
<dbReference type="RefSeq" id="WP_133233443.1">
    <property type="nucleotide sequence ID" value="NZ_SMRT01000015.1"/>
</dbReference>
<reference evidence="7 8" key="1">
    <citation type="submission" date="2019-03" db="EMBL/GenBank/DDBJ databases">
        <title>This is whole genome sequence of Paenibacillus sp MS74 strain.</title>
        <authorList>
            <person name="Trinh H.N."/>
        </authorList>
    </citation>
    <scope>NUCLEOTIDE SEQUENCE [LARGE SCALE GENOMIC DNA]</scope>
    <source>
        <strain evidence="7 8">MS74</strain>
    </source>
</reference>
<feature type="domain" description="Solute-binding protein family 5" evidence="6">
    <location>
        <begin position="93"/>
        <end position="465"/>
    </location>
</feature>
<dbReference type="GO" id="GO:0043190">
    <property type="term" value="C:ATP-binding cassette (ABC) transporter complex"/>
    <property type="evidence" value="ECO:0007669"/>
    <property type="project" value="InterPro"/>
</dbReference>
<dbReference type="InterPro" id="IPR030678">
    <property type="entry name" value="Peptide/Ni-bd"/>
</dbReference>
<evidence type="ECO:0000313" key="7">
    <source>
        <dbReference type="EMBL" id="TDF93724.1"/>
    </source>
</evidence>
<dbReference type="GO" id="GO:1904680">
    <property type="term" value="F:peptide transmembrane transporter activity"/>
    <property type="evidence" value="ECO:0007669"/>
    <property type="project" value="TreeGrafter"/>
</dbReference>
<protein>
    <submittedName>
        <fullName evidence="7">ABC transporter substrate-binding protein</fullName>
    </submittedName>
</protein>
<gene>
    <name evidence="7" type="ORF">E1757_25300</name>
</gene>
<dbReference type="InterPro" id="IPR000914">
    <property type="entry name" value="SBP_5_dom"/>
</dbReference>
<dbReference type="EMBL" id="SMRT01000015">
    <property type="protein sequence ID" value="TDF93724.1"/>
    <property type="molecule type" value="Genomic_DNA"/>
</dbReference>
<keyword evidence="2" id="KW-0813">Transport</keyword>
<evidence type="ECO:0000256" key="5">
    <source>
        <dbReference type="SAM" id="SignalP"/>
    </source>
</evidence>
<dbReference type="Gene3D" id="3.90.76.10">
    <property type="entry name" value="Dipeptide-binding Protein, Domain 1"/>
    <property type="match status" value="1"/>
</dbReference>
<dbReference type="Gene3D" id="3.40.190.10">
    <property type="entry name" value="Periplasmic binding protein-like II"/>
    <property type="match status" value="1"/>
</dbReference>
<sequence length="547" mass="60929">MNRVPRQLSVILITAMMIWTTACSSRPEAAGSPQSPGAAAPSAGHPNRITIGMTNPPLMFNPTDTDASGSNAAMFVNRYLYDNLLKMTAPLEFKLQLAESFEQKDDRTYVIKLRKEANWSDGKPVTSHDFEFTANLVANPKTLTTVRPYIGFLEGLNEKGRLPEGVSKLSGIKIIDDKTFELVTAAPVDPNLVKERLCDFPIVPKHVLESTDPAALNGHPFWKNPNVTSGAYAFNKFENGVVQLTANQSYYRGAPKIGEVVVKVMPAANMVAQLQSQEIDMNAGQGPGNIPPKEWETIKQMAHIRTMEEPTRRYNSIEINTVKIPDKKVRQAMAYAINREAIVNQLMKGIGEIQNGPYAPSHPYYDKDILKYSYNPEKAKQMLKEAGWDSNKTLEFIVPTGDAVREMAGNIIQQNLEAAGIKVKQVNYDFATAVQKAVKGEFDLLISSFSTIIDPDGPSNTYKSTAALNDMRYKNPRVDELFALGMKETNKDKRFAIYKELQNIIQEDVPLITIYSEKNLIALNKAVEGRGGTIYGMHFDVNEWKIK</sequence>
<evidence type="ECO:0000259" key="6">
    <source>
        <dbReference type="Pfam" id="PF00496"/>
    </source>
</evidence>
<dbReference type="PANTHER" id="PTHR30290:SF9">
    <property type="entry name" value="OLIGOPEPTIDE-BINDING PROTEIN APPA"/>
    <property type="match status" value="1"/>
</dbReference>
<feature type="region of interest" description="Disordered" evidence="4">
    <location>
        <begin position="26"/>
        <end position="52"/>
    </location>
</feature>
<feature type="compositionally biased region" description="Low complexity" evidence="4">
    <location>
        <begin position="29"/>
        <end position="44"/>
    </location>
</feature>
<comment type="similarity">
    <text evidence="1">Belongs to the bacterial solute-binding protein 5 family.</text>
</comment>
<evidence type="ECO:0000313" key="8">
    <source>
        <dbReference type="Proteomes" id="UP000295636"/>
    </source>
</evidence>
<dbReference type="GO" id="GO:0042597">
    <property type="term" value="C:periplasmic space"/>
    <property type="evidence" value="ECO:0007669"/>
    <property type="project" value="UniProtKB-ARBA"/>
</dbReference>
<evidence type="ECO:0000256" key="1">
    <source>
        <dbReference type="ARBA" id="ARBA00005695"/>
    </source>
</evidence>
<dbReference type="SUPFAM" id="SSF53850">
    <property type="entry name" value="Periplasmic binding protein-like II"/>
    <property type="match status" value="1"/>
</dbReference>
<dbReference type="Pfam" id="PF00496">
    <property type="entry name" value="SBP_bac_5"/>
    <property type="match status" value="1"/>
</dbReference>
<dbReference type="PIRSF" id="PIRSF002741">
    <property type="entry name" value="MppA"/>
    <property type="match status" value="1"/>
</dbReference>
<evidence type="ECO:0000256" key="3">
    <source>
        <dbReference type="ARBA" id="ARBA00022729"/>
    </source>
</evidence>
<keyword evidence="8" id="KW-1185">Reference proteome</keyword>
<feature type="signal peptide" evidence="5">
    <location>
        <begin position="1"/>
        <end position="24"/>
    </location>
</feature>
<dbReference type="AlphaFoldDB" id="A0A4V2ZSL9"/>